<dbReference type="InterPro" id="IPR026906">
    <property type="entry name" value="LRR_5"/>
</dbReference>
<dbReference type="Proteomes" id="UP000199701">
    <property type="component" value="Unassembled WGS sequence"/>
</dbReference>
<keyword evidence="1" id="KW-0812">Transmembrane</keyword>
<dbReference type="CDD" id="cd14256">
    <property type="entry name" value="Dockerin_I"/>
    <property type="match status" value="1"/>
</dbReference>
<reference evidence="3 4" key="1">
    <citation type="submission" date="2016-10" db="EMBL/GenBank/DDBJ databases">
        <authorList>
            <person name="de Groot N.N."/>
        </authorList>
    </citation>
    <scope>NUCLEOTIDE SEQUENCE [LARGE SCALE GENOMIC DNA]</scope>
    <source>
        <strain evidence="3 4">DSM 9179</strain>
    </source>
</reference>
<dbReference type="InterPro" id="IPR032675">
    <property type="entry name" value="LRR_dom_sf"/>
</dbReference>
<dbReference type="Gene3D" id="1.10.1330.10">
    <property type="entry name" value="Dockerin domain"/>
    <property type="match status" value="1"/>
</dbReference>
<keyword evidence="1" id="KW-1133">Transmembrane helix</keyword>
<organism evidence="3 4">
    <name type="scientific">[Clostridium] fimetarium</name>
    <dbReference type="NCBI Taxonomy" id="99656"/>
    <lineage>
        <taxon>Bacteria</taxon>
        <taxon>Bacillati</taxon>
        <taxon>Bacillota</taxon>
        <taxon>Clostridia</taxon>
        <taxon>Lachnospirales</taxon>
        <taxon>Lachnospiraceae</taxon>
    </lineage>
</organism>
<dbReference type="GO" id="GO:0000272">
    <property type="term" value="P:polysaccharide catabolic process"/>
    <property type="evidence" value="ECO:0007669"/>
    <property type="project" value="InterPro"/>
</dbReference>
<dbReference type="OrthoDB" id="1987399at2"/>
<dbReference type="InterPro" id="IPR053139">
    <property type="entry name" value="Surface_bspA-like"/>
</dbReference>
<dbReference type="PANTHER" id="PTHR45661">
    <property type="entry name" value="SURFACE ANTIGEN"/>
    <property type="match status" value="1"/>
</dbReference>
<dbReference type="AlphaFoldDB" id="A0A1I0PFX5"/>
<dbReference type="RefSeq" id="WP_092452266.1">
    <property type="nucleotide sequence ID" value="NZ_FOJI01000005.1"/>
</dbReference>
<dbReference type="InterPro" id="IPR036439">
    <property type="entry name" value="Dockerin_dom_sf"/>
</dbReference>
<dbReference type="Gene3D" id="3.80.10.10">
    <property type="entry name" value="Ribonuclease Inhibitor"/>
    <property type="match status" value="3"/>
</dbReference>
<proteinExistence type="predicted"/>
<evidence type="ECO:0000313" key="4">
    <source>
        <dbReference type="Proteomes" id="UP000199701"/>
    </source>
</evidence>
<accession>A0A1I0PFX5</accession>
<gene>
    <name evidence="3" type="ORF">SAMN05421659_10515</name>
</gene>
<protein>
    <submittedName>
        <fullName evidence="3">Leucine rich repeat-containing protein</fullName>
    </submittedName>
</protein>
<dbReference type="SUPFAM" id="SSF52058">
    <property type="entry name" value="L domain-like"/>
    <property type="match status" value="2"/>
</dbReference>
<name>A0A1I0PFX5_9FIRM</name>
<feature type="domain" description="Dockerin" evidence="2">
    <location>
        <begin position="571"/>
        <end position="637"/>
    </location>
</feature>
<evidence type="ECO:0000313" key="3">
    <source>
        <dbReference type="EMBL" id="SEW12547.1"/>
    </source>
</evidence>
<dbReference type="Pfam" id="PF00404">
    <property type="entry name" value="Dockerin_1"/>
    <property type="match status" value="1"/>
</dbReference>
<dbReference type="Pfam" id="PF13306">
    <property type="entry name" value="LRR_5"/>
    <property type="match status" value="4"/>
</dbReference>
<dbReference type="GO" id="GO:0004553">
    <property type="term" value="F:hydrolase activity, hydrolyzing O-glycosyl compounds"/>
    <property type="evidence" value="ECO:0007669"/>
    <property type="project" value="InterPro"/>
</dbReference>
<evidence type="ECO:0000259" key="2">
    <source>
        <dbReference type="PROSITE" id="PS51766"/>
    </source>
</evidence>
<dbReference type="STRING" id="99656.SAMN05421659_10515"/>
<dbReference type="EMBL" id="FOJI01000005">
    <property type="protein sequence ID" value="SEW12547.1"/>
    <property type="molecule type" value="Genomic_DNA"/>
</dbReference>
<dbReference type="SUPFAM" id="SSF63446">
    <property type="entry name" value="Type I dockerin domain"/>
    <property type="match status" value="1"/>
</dbReference>
<evidence type="ECO:0000256" key="1">
    <source>
        <dbReference type="SAM" id="Phobius"/>
    </source>
</evidence>
<sequence>MNNIKRKIIKLCSFVTIITIITGNIFVFGEETLCFAQDSTLTSTDVTTVTVDSIIYELSNSTAKVVGYEGNIVNVTIPSKVNNYTVISISGKAFLNCITLQSIILPDTITTIEDGYYDYTTWSYAGAFTNCSSLTSVTFSANLTEIGEWTFSDCKLLANVKLPNSLKIISLSAFENCSAITEITIPEGVTDIEQNAFSGASLKSIYIPESVKILSMFAFDCSTIESYNFSENNQYYKSINGVWLSKDGSRLYNYPTSKKDTIYTIPSTVQVIASGAFSRNNYIEVLNMPASVNSIGSAAFQKSHIKKFNVDSNNSIFTSKDGVIYSKDKSILIAYPAYKSDKVFYIPTTVTKIGSVGDYSFETCNYLEEVIIPDSVSEINGIFWMSSALKNVSISKVSKISKLNCLTFQNCAALRDFYVPDNVSFLGFNLFYGCNNLSTVVFGKNSCMNAGTMDLQYSNQTAFCGASSNLTVYAYGSDNNIKKALTAYDPYVKYVDLEKTSKVIFAPNGAEGSISVNNVISGQKYVLPDNTYHKEGFSFIGWSDGTTVCNPGDTYTMPETGGIIFTAEWSKIVKLGDVTLDDEIDIFDILAIQRHIVGTLVLTEKSKVVADVTGNSSVDIFDILVIQRHILGVESIK</sequence>
<dbReference type="PANTHER" id="PTHR45661:SF3">
    <property type="entry name" value="IG-LIKE DOMAIN-CONTAINING PROTEIN"/>
    <property type="match status" value="1"/>
</dbReference>
<keyword evidence="1" id="KW-0472">Membrane</keyword>
<dbReference type="PROSITE" id="PS51766">
    <property type="entry name" value="DOCKERIN"/>
    <property type="match status" value="1"/>
</dbReference>
<keyword evidence="4" id="KW-1185">Reference proteome</keyword>
<dbReference type="InterPro" id="IPR002105">
    <property type="entry name" value="Dockerin_1_rpt"/>
</dbReference>
<dbReference type="InterPro" id="IPR016134">
    <property type="entry name" value="Dockerin_dom"/>
</dbReference>
<feature type="transmembrane region" description="Helical" evidence="1">
    <location>
        <begin position="12"/>
        <end position="29"/>
    </location>
</feature>